<evidence type="ECO:0000313" key="7">
    <source>
        <dbReference type="Proteomes" id="UP000641803"/>
    </source>
</evidence>
<dbReference type="PROSITE" id="PS50893">
    <property type="entry name" value="ABC_TRANSPORTER_2"/>
    <property type="match status" value="1"/>
</dbReference>
<evidence type="ECO:0000313" key="6">
    <source>
        <dbReference type="EMBL" id="MBD7949356.1"/>
    </source>
</evidence>
<keyword evidence="3" id="KW-0547">Nucleotide-binding</keyword>
<evidence type="ECO:0000256" key="4">
    <source>
        <dbReference type="ARBA" id="ARBA00022840"/>
    </source>
</evidence>
<dbReference type="InterPro" id="IPR027417">
    <property type="entry name" value="P-loop_NTPase"/>
</dbReference>
<dbReference type="PANTHER" id="PTHR43335:SF4">
    <property type="entry name" value="ABC TRANSPORTER, ATP-BINDING PROTEIN"/>
    <property type="match status" value="1"/>
</dbReference>
<dbReference type="GO" id="GO:0005524">
    <property type="term" value="F:ATP binding"/>
    <property type="evidence" value="ECO:0007669"/>
    <property type="project" value="UniProtKB-KW"/>
</dbReference>
<keyword evidence="4 6" id="KW-0067">ATP-binding</keyword>
<keyword evidence="7" id="KW-1185">Reference proteome</keyword>
<organism evidence="6 7">
    <name type="scientific">Oerskovia rustica</name>
    <dbReference type="NCBI Taxonomy" id="2762237"/>
    <lineage>
        <taxon>Bacteria</taxon>
        <taxon>Bacillati</taxon>
        <taxon>Actinomycetota</taxon>
        <taxon>Actinomycetes</taxon>
        <taxon>Micrococcales</taxon>
        <taxon>Cellulomonadaceae</taxon>
        <taxon>Oerskovia</taxon>
    </lineage>
</organism>
<protein>
    <submittedName>
        <fullName evidence="6">ATP-binding cassette domain-containing protein</fullName>
    </submittedName>
</protein>
<gene>
    <name evidence="6" type="ORF">H9652_02895</name>
</gene>
<dbReference type="PANTHER" id="PTHR43335">
    <property type="entry name" value="ABC TRANSPORTER, ATP-BINDING PROTEIN"/>
    <property type="match status" value="1"/>
</dbReference>
<dbReference type="InterPro" id="IPR017871">
    <property type="entry name" value="ABC_transporter-like_CS"/>
</dbReference>
<dbReference type="EMBL" id="JACSQQ010000003">
    <property type="protein sequence ID" value="MBD7949356.1"/>
    <property type="molecule type" value="Genomic_DNA"/>
</dbReference>
<sequence>MITFAHATKRYGPTTALDDLTVTVRPGSVTGLLGPNGAGKSTALRLALGLDRATAGDVTVHGIPYRALRHPLRTVGAHVDARAFHPGRSARAHLTALARYNRIPARRVDDVLGLVGLSDVAGKRAGGFSLGMAQRLGLAGALLGDPEVVLLDEPVNGLDTDGVLWLRGLLRDLADQGRTVLLSSHLLSELEVTADHVVVLGRGRLLADLPIADLVGRDAPVVVRTPDAPAPLADALVEIGHHPQVDGHGLTVDGVDVTLVGDLAHALGLRVHHLAPAPVTLEARYLDLVADDVQYRARPEERIA</sequence>
<dbReference type="InterPro" id="IPR003593">
    <property type="entry name" value="AAA+_ATPase"/>
</dbReference>
<dbReference type="SMART" id="SM00382">
    <property type="entry name" value="AAA"/>
    <property type="match status" value="1"/>
</dbReference>
<keyword evidence="2" id="KW-0813">Transport</keyword>
<evidence type="ECO:0000256" key="3">
    <source>
        <dbReference type="ARBA" id="ARBA00022741"/>
    </source>
</evidence>
<comment type="similarity">
    <text evidence="1">Belongs to the ABC transporter superfamily.</text>
</comment>
<comment type="caution">
    <text evidence="6">The sequence shown here is derived from an EMBL/GenBank/DDBJ whole genome shotgun (WGS) entry which is preliminary data.</text>
</comment>
<evidence type="ECO:0000256" key="2">
    <source>
        <dbReference type="ARBA" id="ARBA00022448"/>
    </source>
</evidence>
<proteinExistence type="inferred from homology"/>
<dbReference type="Gene3D" id="3.40.50.300">
    <property type="entry name" value="P-loop containing nucleotide triphosphate hydrolases"/>
    <property type="match status" value="1"/>
</dbReference>
<name>A0ABR8RNM1_9CELL</name>
<dbReference type="PROSITE" id="PS00211">
    <property type="entry name" value="ABC_TRANSPORTER_1"/>
    <property type="match status" value="1"/>
</dbReference>
<accession>A0ABR8RNM1</accession>
<reference evidence="6 7" key="1">
    <citation type="submission" date="2020-08" db="EMBL/GenBank/DDBJ databases">
        <title>A Genomic Blueprint of the Chicken Gut Microbiome.</title>
        <authorList>
            <person name="Gilroy R."/>
            <person name="Ravi A."/>
            <person name="Getino M."/>
            <person name="Pursley I."/>
            <person name="Horton D.L."/>
            <person name="Alikhan N.-F."/>
            <person name="Baker D."/>
            <person name="Gharbi K."/>
            <person name="Hall N."/>
            <person name="Watson M."/>
            <person name="Adriaenssens E.M."/>
            <person name="Foster-Nyarko E."/>
            <person name="Jarju S."/>
            <person name="Secka A."/>
            <person name="Antonio M."/>
            <person name="Oren A."/>
            <person name="Chaudhuri R."/>
            <person name="La Ragione R.M."/>
            <person name="Hildebrand F."/>
            <person name="Pallen M.J."/>
        </authorList>
    </citation>
    <scope>NUCLEOTIDE SEQUENCE [LARGE SCALE GENOMIC DNA]</scope>
    <source>
        <strain evidence="6 7">Sa4CUA1</strain>
    </source>
</reference>
<dbReference type="RefSeq" id="WP_191794576.1">
    <property type="nucleotide sequence ID" value="NZ_JACSQQ010000003.1"/>
</dbReference>
<dbReference type="Pfam" id="PF00005">
    <property type="entry name" value="ABC_tran"/>
    <property type="match status" value="1"/>
</dbReference>
<evidence type="ECO:0000259" key="5">
    <source>
        <dbReference type="PROSITE" id="PS50893"/>
    </source>
</evidence>
<evidence type="ECO:0000256" key="1">
    <source>
        <dbReference type="ARBA" id="ARBA00005417"/>
    </source>
</evidence>
<dbReference type="Proteomes" id="UP000641803">
    <property type="component" value="Unassembled WGS sequence"/>
</dbReference>
<dbReference type="InterPro" id="IPR003439">
    <property type="entry name" value="ABC_transporter-like_ATP-bd"/>
</dbReference>
<feature type="domain" description="ABC transporter" evidence="5">
    <location>
        <begin position="2"/>
        <end position="227"/>
    </location>
</feature>
<dbReference type="SUPFAM" id="SSF52540">
    <property type="entry name" value="P-loop containing nucleoside triphosphate hydrolases"/>
    <property type="match status" value="1"/>
</dbReference>